<dbReference type="STRING" id="101127.A0A1X2G7N9"/>
<dbReference type="Pfam" id="PF09797">
    <property type="entry name" value="NatB_MDM20"/>
    <property type="match status" value="1"/>
</dbReference>
<comment type="caution">
    <text evidence="2">The sequence shown here is derived from an EMBL/GenBank/DDBJ whole genome shotgun (WGS) entry which is preliminary data.</text>
</comment>
<evidence type="ECO:0000313" key="3">
    <source>
        <dbReference type="Proteomes" id="UP000242146"/>
    </source>
</evidence>
<dbReference type="GO" id="GO:0031416">
    <property type="term" value="C:NatB complex"/>
    <property type="evidence" value="ECO:0007669"/>
    <property type="project" value="TreeGrafter"/>
</dbReference>
<evidence type="ECO:0000313" key="2">
    <source>
        <dbReference type="EMBL" id="ORX47178.1"/>
    </source>
</evidence>
<dbReference type="Gene3D" id="1.25.40.1040">
    <property type="match status" value="1"/>
</dbReference>
<dbReference type="AlphaFoldDB" id="A0A1X2G7N9"/>
<dbReference type="PANTHER" id="PTHR22767">
    <property type="entry name" value="N-TERMINAL ACETYLTRANSFERASE-RELATED"/>
    <property type="match status" value="1"/>
</dbReference>
<comment type="similarity">
    <text evidence="1">Belongs to the MDM20/NAA25 family.</text>
</comment>
<dbReference type="Proteomes" id="UP000242146">
    <property type="component" value="Unassembled WGS sequence"/>
</dbReference>
<protein>
    <submittedName>
        <fullName evidence="2">Uncharacterized protein</fullName>
    </submittedName>
</protein>
<gene>
    <name evidence="2" type="ORF">DM01DRAFT_1339199</name>
</gene>
<sequence length="870" mass="99101">MVFDYATEKKLRPLYDAIDDGQYKLAMQLANRYLKKSPNWALVKALKAVVLIRTGKDDEAKELCIEVKKAIPADQDTLQAVTIAFKELGEFKQIVELYANLFNLQPKNEDLGVQWFMAMVRNADYKGQQLAAIKLQRIFKKDKYFFWSVMSLALQGQDGNDLAYVLAERMMAKAQEENRLVEVEHMRLYLLVMMDQGKHDQALALLDTPLGQKALRDPEVAQIKIELQLKNALWLDALTACELAIRENVDDWISWLAYFDAVDGLLASQPDIVHQVHDFIQAIQNTDGASVNRGPFLAQLEFDRRASIQQQDVLDHCKAYFERFSAKSCCFEDLKPYVSFLDPASAAVFVDALAATIKPAKEKSAQVKNVYRSINVHKLKRFLRSNVDQDQLAYVDTLWQHYQEALPLGEDLEKTEFQYGDDFVLLAGHVLFSLFEKTNDWVHVLRAITLLEVALQKSIYNFQIKLLLVRLYLVLGAPTRAWALYKTMDIKQIQFDTMLHYFTDRWVPVAQHIDLDLYLQQGLSIYKSNDIETPDMQVQAYKLGTFSKIQEFIEFRQRLEKSLQHAVSKIDMIRIEALGSSFQAKYAVQFFHDLDLGLLKLQDDYAPVTRFDNRDFKVMTNSHASDQRTAQECIKPAPSTNATWVHVFSLMLNVIHTATKSDDAQFKALVQALQSYVSDNALDDKMTPEEVAMIKHVLAVAQALMLIKDKDNEKAQTHLTLAMQLLDAQSKAVTEDQVGWAGFQAVYSVLESFNYGVVLLELMARQLGLTSKDARRKATDSDSDPLAHAVMLAHGQYKAVLVHLQDVCKAKAACGKTLSKKWTQGSDLQALKEKTCQSVLEKTVKSTVTSWQKSLDALLDEVNRRIQKFQ</sequence>
<dbReference type="SUPFAM" id="SSF48452">
    <property type="entry name" value="TPR-like"/>
    <property type="match status" value="1"/>
</dbReference>
<dbReference type="OrthoDB" id="1874341at2759"/>
<proteinExistence type="inferred from homology"/>
<reference evidence="2 3" key="1">
    <citation type="submission" date="2016-07" db="EMBL/GenBank/DDBJ databases">
        <title>Pervasive Adenine N6-methylation of Active Genes in Fungi.</title>
        <authorList>
            <consortium name="DOE Joint Genome Institute"/>
            <person name="Mondo S.J."/>
            <person name="Dannebaum R.O."/>
            <person name="Kuo R.C."/>
            <person name="Labutti K."/>
            <person name="Haridas S."/>
            <person name="Kuo A."/>
            <person name="Salamov A."/>
            <person name="Ahrendt S.R."/>
            <person name="Lipzen A."/>
            <person name="Sullivan W."/>
            <person name="Andreopoulos W.B."/>
            <person name="Clum A."/>
            <person name="Lindquist E."/>
            <person name="Daum C."/>
            <person name="Ramamoorthy G.K."/>
            <person name="Gryganskyi A."/>
            <person name="Culley D."/>
            <person name="Magnuson J.K."/>
            <person name="James T.Y."/>
            <person name="O'Malley M.A."/>
            <person name="Stajich J.E."/>
            <person name="Spatafora J.W."/>
            <person name="Visel A."/>
            <person name="Grigoriev I.V."/>
        </authorList>
    </citation>
    <scope>NUCLEOTIDE SEQUENCE [LARGE SCALE GENOMIC DNA]</scope>
    <source>
        <strain evidence="2 3">NRRL 3301</strain>
    </source>
</reference>
<keyword evidence="3" id="KW-1185">Reference proteome</keyword>
<dbReference type="InterPro" id="IPR011990">
    <property type="entry name" value="TPR-like_helical_dom_sf"/>
</dbReference>
<name>A0A1X2G7N9_9FUNG</name>
<dbReference type="EMBL" id="MCGT01000034">
    <property type="protein sequence ID" value="ORX47178.1"/>
    <property type="molecule type" value="Genomic_DNA"/>
</dbReference>
<evidence type="ECO:0000256" key="1">
    <source>
        <dbReference type="ARBA" id="ARBA00006298"/>
    </source>
</evidence>
<dbReference type="PANTHER" id="PTHR22767:SF3">
    <property type="entry name" value="N-ALPHA-ACETYLTRANSFERASE 25, NATB AUXILIARY SUBUNIT"/>
    <property type="match status" value="1"/>
</dbReference>
<organism evidence="2 3">
    <name type="scientific">Hesseltinella vesiculosa</name>
    <dbReference type="NCBI Taxonomy" id="101127"/>
    <lineage>
        <taxon>Eukaryota</taxon>
        <taxon>Fungi</taxon>
        <taxon>Fungi incertae sedis</taxon>
        <taxon>Mucoromycota</taxon>
        <taxon>Mucoromycotina</taxon>
        <taxon>Mucoromycetes</taxon>
        <taxon>Mucorales</taxon>
        <taxon>Cunninghamellaceae</taxon>
        <taxon>Hesseltinella</taxon>
    </lineage>
</organism>
<dbReference type="InterPro" id="IPR019183">
    <property type="entry name" value="NAA25_NatB_aux_su"/>
</dbReference>
<accession>A0A1X2G7N9</accession>